<feature type="transmembrane region" description="Helical" evidence="1">
    <location>
        <begin position="38"/>
        <end position="60"/>
    </location>
</feature>
<keyword evidence="1" id="KW-1133">Transmembrane helix</keyword>
<feature type="transmembrane region" description="Helical" evidence="1">
    <location>
        <begin position="149"/>
        <end position="170"/>
    </location>
</feature>
<dbReference type="EMBL" id="SMGI01000001">
    <property type="protein sequence ID" value="TCK68988.1"/>
    <property type="molecule type" value="Genomic_DNA"/>
</dbReference>
<dbReference type="RefSeq" id="WP_158281887.1">
    <property type="nucleotide sequence ID" value="NZ_SMGI01000001.1"/>
</dbReference>
<gene>
    <name evidence="2" type="ORF">DFQ05_0499</name>
</gene>
<evidence type="ECO:0000256" key="1">
    <source>
        <dbReference type="SAM" id="Phobius"/>
    </source>
</evidence>
<keyword evidence="1" id="KW-0812">Transmembrane</keyword>
<comment type="caution">
    <text evidence="2">The sequence shown here is derived from an EMBL/GenBank/DDBJ whole genome shotgun (WGS) entry which is preliminary data.</text>
</comment>
<dbReference type="InterPro" id="IPR021315">
    <property type="entry name" value="Gap/Sap"/>
</dbReference>
<feature type="transmembrane region" description="Helical" evidence="1">
    <location>
        <begin position="182"/>
        <end position="203"/>
    </location>
</feature>
<accession>A0A4R1KUZ3</accession>
<dbReference type="AlphaFoldDB" id="A0A4R1KUZ3"/>
<feature type="transmembrane region" description="Helical" evidence="1">
    <location>
        <begin position="6"/>
        <end position="26"/>
    </location>
</feature>
<dbReference type="Proteomes" id="UP000295714">
    <property type="component" value="Unassembled WGS sequence"/>
</dbReference>
<feature type="transmembrane region" description="Helical" evidence="1">
    <location>
        <begin position="110"/>
        <end position="137"/>
    </location>
</feature>
<organism evidence="2 3">
    <name type="scientific">Winogradskyella wandonensis</name>
    <dbReference type="NCBI Taxonomy" id="1442586"/>
    <lineage>
        <taxon>Bacteria</taxon>
        <taxon>Pseudomonadati</taxon>
        <taxon>Bacteroidota</taxon>
        <taxon>Flavobacteriia</taxon>
        <taxon>Flavobacteriales</taxon>
        <taxon>Flavobacteriaceae</taxon>
        <taxon>Winogradskyella</taxon>
    </lineage>
</organism>
<keyword evidence="1" id="KW-0472">Membrane</keyword>
<proteinExistence type="predicted"/>
<dbReference type="Pfam" id="PF11139">
    <property type="entry name" value="SfLAP"/>
    <property type="match status" value="1"/>
</dbReference>
<feature type="transmembrane region" description="Helical" evidence="1">
    <location>
        <begin position="72"/>
        <end position="90"/>
    </location>
</feature>
<keyword evidence="3" id="KW-1185">Reference proteome</keyword>
<protein>
    <submittedName>
        <fullName evidence="2">Sap-like sulfolipid-1-addressing protein</fullName>
    </submittedName>
</protein>
<dbReference type="OrthoDB" id="3684935at2"/>
<name>A0A4R1KUZ3_9FLAO</name>
<evidence type="ECO:0000313" key="2">
    <source>
        <dbReference type="EMBL" id="TCK68988.1"/>
    </source>
</evidence>
<reference evidence="2 3" key="1">
    <citation type="journal article" date="2015" name="Stand. Genomic Sci.">
        <title>Genomic Encyclopedia of Bacterial and Archaeal Type Strains, Phase III: the genomes of soil and plant-associated and newly described type strains.</title>
        <authorList>
            <person name="Whitman W.B."/>
            <person name="Woyke T."/>
            <person name="Klenk H.P."/>
            <person name="Zhou Y."/>
            <person name="Lilburn T.G."/>
            <person name="Beck B.J."/>
            <person name="De Vos P."/>
            <person name="Vandamme P."/>
            <person name="Eisen J.A."/>
            <person name="Garrity G."/>
            <person name="Hugenholtz P."/>
            <person name="Kyrpides N.C."/>
        </authorList>
    </citation>
    <scope>NUCLEOTIDE SEQUENCE [LARGE SCALE GENOMIC DNA]</scope>
    <source>
        <strain evidence="2 3">CECT 8445</strain>
    </source>
</reference>
<sequence length="204" mass="22513">MTDIAIIPLALTVMLGPQILVGMLLITRKDPVKSSLIYILAVMLALVLSTYLYYTLARVFNFHTISIGGRPVIKHILIVVFVALIIRSIVNRKKITEPPKWMKGISTASLGKIFIIGFCLIALMPTDIAITLTIGNLLNTNASLFTEALPFFGAVLSIALLPLFIYFSLGQSGPEKLEKTNIWLNTHGYLINIIVLSFLIVLMI</sequence>
<evidence type="ECO:0000313" key="3">
    <source>
        <dbReference type="Proteomes" id="UP000295714"/>
    </source>
</evidence>